<proteinExistence type="inferred from homology"/>
<dbReference type="InterPro" id="IPR011701">
    <property type="entry name" value="MFS"/>
</dbReference>
<feature type="transmembrane region" description="Helical" evidence="3">
    <location>
        <begin position="327"/>
        <end position="346"/>
    </location>
</feature>
<dbReference type="Proteomes" id="UP000027265">
    <property type="component" value="Unassembled WGS sequence"/>
</dbReference>
<keyword evidence="3" id="KW-1133">Transmembrane helix</keyword>
<keyword evidence="6" id="KW-1185">Reference proteome</keyword>
<name>A0A067PR06_9AGAM</name>
<dbReference type="InterPro" id="IPR036259">
    <property type="entry name" value="MFS_trans_sf"/>
</dbReference>
<dbReference type="SUPFAM" id="SSF103473">
    <property type="entry name" value="MFS general substrate transporter"/>
    <property type="match status" value="1"/>
</dbReference>
<gene>
    <name evidence="5" type="ORF">JAAARDRAFT_136735</name>
</gene>
<dbReference type="InParanoid" id="A0A067PR06"/>
<feature type="transmembrane region" description="Helical" evidence="3">
    <location>
        <begin position="352"/>
        <end position="375"/>
    </location>
</feature>
<keyword evidence="3" id="KW-0812">Transmembrane</keyword>
<dbReference type="InterPro" id="IPR050327">
    <property type="entry name" value="Proton-linked_MCT"/>
</dbReference>
<feature type="transmembrane region" description="Helical" evidence="3">
    <location>
        <begin position="123"/>
        <end position="143"/>
    </location>
</feature>
<evidence type="ECO:0000259" key="4">
    <source>
        <dbReference type="PROSITE" id="PS50850"/>
    </source>
</evidence>
<accession>A0A067PR06</accession>
<feature type="transmembrane region" description="Helical" evidence="3">
    <location>
        <begin position="295"/>
        <end position="315"/>
    </location>
</feature>
<reference evidence="6" key="1">
    <citation type="journal article" date="2014" name="Proc. Natl. Acad. Sci. U.S.A.">
        <title>Extensive sampling of basidiomycete genomes demonstrates inadequacy of the white-rot/brown-rot paradigm for wood decay fungi.</title>
        <authorList>
            <person name="Riley R."/>
            <person name="Salamov A.A."/>
            <person name="Brown D.W."/>
            <person name="Nagy L.G."/>
            <person name="Floudas D."/>
            <person name="Held B.W."/>
            <person name="Levasseur A."/>
            <person name="Lombard V."/>
            <person name="Morin E."/>
            <person name="Otillar R."/>
            <person name="Lindquist E.A."/>
            <person name="Sun H."/>
            <person name="LaButti K.M."/>
            <person name="Schmutz J."/>
            <person name="Jabbour D."/>
            <person name="Luo H."/>
            <person name="Baker S.E."/>
            <person name="Pisabarro A.G."/>
            <person name="Walton J.D."/>
            <person name="Blanchette R.A."/>
            <person name="Henrissat B."/>
            <person name="Martin F."/>
            <person name="Cullen D."/>
            <person name="Hibbett D.S."/>
            <person name="Grigoriev I.V."/>
        </authorList>
    </citation>
    <scope>NUCLEOTIDE SEQUENCE [LARGE SCALE GENOMIC DNA]</scope>
    <source>
        <strain evidence="6">MUCL 33604</strain>
    </source>
</reference>
<dbReference type="OrthoDB" id="6509908at2759"/>
<dbReference type="InterPro" id="IPR020846">
    <property type="entry name" value="MFS_dom"/>
</dbReference>
<evidence type="ECO:0000256" key="2">
    <source>
        <dbReference type="ARBA" id="ARBA00006727"/>
    </source>
</evidence>
<dbReference type="PANTHER" id="PTHR11360">
    <property type="entry name" value="MONOCARBOXYLATE TRANSPORTER"/>
    <property type="match status" value="1"/>
</dbReference>
<dbReference type="STRING" id="933084.A0A067PR06"/>
<feature type="transmembrane region" description="Helical" evidence="3">
    <location>
        <begin position="417"/>
        <end position="440"/>
    </location>
</feature>
<evidence type="ECO:0000256" key="3">
    <source>
        <dbReference type="SAM" id="Phobius"/>
    </source>
</evidence>
<dbReference type="HOGENOM" id="CLU_001265_1_2_1"/>
<feature type="transmembrane region" description="Helical" evidence="3">
    <location>
        <begin position="216"/>
        <end position="238"/>
    </location>
</feature>
<dbReference type="GO" id="GO:0016020">
    <property type="term" value="C:membrane"/>
    <property type="evidence" value="ECO:0007669"/>
    <property type="project" value="UniProtKB-SubCell"/>
</dbReference>
<dbReference type="Pfam" id="PF07690">
    <property type="entry name" value="MFS_1"/>
    <property type="match status" value="1"/>
</dbReference>
<feature type="transmembrane region" description="Helical" evidence="3">
    <location>
        <begin position="184"/>
        <end position="204"/>
    </location>
</feature>
<dbReference type="PANTHER" id="PTHR11360:SF177">
    <property type="entry name" value="RIBOFLAVIN TRANSPORTER MCH5"/>
    <property type="match status" value="1"/>
</dbReference>
<dbReference type="EMBL" id="KL197732">
    <property type="protein sequence ID" value="KDQ53742.1"/>
    <property type="molecule type" value="Genomic_DNA"/>
</dbReference>
<dbReference type="AlphaFoldDB" id="A0A067PR06"/>
<feature type="transmembrane region" description="Helical" evidence="3">
    <location>
        <begin position="149"/>
        <end position="172"/>
    </location>
</feature>
<dbReference type="Gene3D" id="1.20.1250.20">
    <property type="entry name" value="MFS general substrate transporter like domains"/>
    <property type="match status" value="2"/>
</dbReference>
<protein>
    <recommendedName>
        <fullName evidence="4">Major facilitator superfamily (MFS) profile domain-containing protein</fullName>
    </recommendedName>
</protein>
<feature type="transmembrane region" description="Helical" evidence="3">
    <location>
        <begin position="387"/>
        <end position="405"/>
    </location>
</feature>
<sequence length="454" mass="49339">MSQHTRVVSETDTVVGSEILTTTDAEKKCADIVTGISESRLDDHIDECPDGGKRAWLVILGSYLALFATFGVVNAYGVFQSYYQTDLLTSASASTISLIGSIQLFLLYGLGPVIGRVFDAYGCNILLPVGTFITVLSLMLLSLCQHNQTYQFFLCHGVLFGLGNALVFSPALAIIAHWFSRRRAFAIGIVASGSSLGGIIFPLILQRLIPAIGFGWAVRVIAFLTLICLTVSCMTMRSRLPLRKRVSLRDAVDFGGFRHLSYCLAGIGAFLNFYALFIPYFYIEIYADYQGVPANLSNYMLVLLNAMGIPARILPGLLADRFGPLRILVPSTFLSGLMVLCLWLPSRGAIPITLFSALYGLFSGASVSLLPAYIATISPVEKYGARLGSIWMIVAVATLAGTPTAGTFVKTLDKDHFMHLIAFTGVLITLAGSAFGIALYHDWRRKETKSEMGK</sequence>
<dbReference type="PROSITE" id="PS50850">
    <property type="entry name" value="MFS"/>
    <property type="match status" value="1"/>
</dbReference>
<dbReference type="CDD" id="cd17352">
    <property type="entry name" value="MFS_MCT_SLC16"/>
    <property type="match status" value="1"/>
</dbReference>
<evidence type="ECO:0000313" key="6">
    <source>
        <dbReference type="Proteomes" id="UP000027265"/>
    </source>
</evidence>
<comment type="similarity">
    <text evidence="2">Belongs to the major facilitator superfamily. Monocarboxylate porter (TC 2.A.1.13) family.</text>
</comment>
<dbReference type="GO" id="GO:0022857">
    <property type="term" value="F:transmembrane transporter activity"/>
    <property type="evidence" value="ECO:0007669"/>
    <property type="project" value="InterPro"/>
</dbReference>
<organism evidence="5 6">
    <name type="scientific">Jaapia argillacea MUCL 33604</name>
    <dbReference type="NCBI Taxonomy" id="933084"/>
    <lineage>
        <taxon>Eukaryota</taxon>
        <taxon>Fungi</taxon>
        <taxon>Dikarya</taxon>
        <taxon>Basidiomycota</taxon>
        <taxon>Agaricomycotina</taxon>
        <taxon>Agaricomycetes</taxon>
        <taxon>Agaricomycetidae</taxon>
        <taxon>Jaapiales</taxon>
        <taxon>Jaapiaceae</taxon>
        <taxon>Jaapia</taxon>
    </lineage>
</organism>
<feature type="domain" description="Major facilitator superfamily (MFS) profile" evidence="4">
    <location>
        <begin position="54"/>
        <end position="449"/>
    </location>
</feature>
<keyword evidence="3" id="KW-0472">Membrane</keyword>
<evidence type="ECO:0000256" key="1">
    <source>
        <dbReference type="ARBA" id="ARBA00004141"/>
    </source>
</evidence>
<comment type="subcellular location">
    <subcellularLocation>
        <location evidence="1">Membrane</location>
        <topology evidence="1">Multi-pass membrane protein</topology>
    </subcellularLocation>
</comment>
<feature type="transmembrane region" description="Helical" evidence="3">
    <location>
        <begin position="259"/>
        <end position="283"/>
    </location>
</feature>
<feature type="transmembrane region" description="Helical" evidence="3">
    <location>
        <begin position="91"/>
        <end position="111"/>
    </location>
</feature>
<evidence type="ECO:0000313" key="5">
    <source>
        <dbReference type="EMBL" id="KDQ53742.1"/>
    </source>
</evidence>
<feature type="transmembrane region" description="Helical" evidence="3">
    <location>
        <begin position="55"/>
        <end position="79"/>
    </location>
</feature>